<evidence type="ECO:0000313" key="2">
    <source>
        <dbReference type="Proteomes" id="UP001145114"/>
    </source>
</evidence>
<sequence>MDLVEESHGHHTLIQANAAILMTPTSPLIQLQSFDRWSVAQAKVETLAEDILTDKQLSIDYDKKRNENRQALRALKKPNFGKKATINLGDFFIDIPVTKAMTMVEEDQKHLEAAIEDVRERIKTKTAELHKLEGNAEDTRKMAGFDLKPITADELYRINKDI</sequence>
<evidence type="ECO:0000313" key="1">
    <source>
        <dbReference type="EMBL" id="KAJ1673761.1"/>
    </source>
</evidence>
<proteinExistence type="predicted"/>
<protein>
    <submittedName>
        <fullName evidence="1">Uncharacterized protein</fullName>
    </submittedName>
</protein>
<gene>
    <name evidence="1" type="ORF">EV182_004605</name>
</gene>
<name>A0ACC1HBQ5_9FUNG</name>
<reference evidence="1" key="1">
    <citation type="submission" date="2022-06" db="EMBL/GenBank/DDBJ databases">
        <title>Phylogenomic reconstructions and comparative analyses of Kickxellomycotina fungi.</title>
        <authorList>
            <person name="Reynolds N.K."/>
            <person name="Stajich J.E."/>
            <person name="Barry K."/>
            <person name="Grigoriev I.V."/>
            <person name="Crous P."/>
            <person name="Smith M.E."/>
        </authorList>
    </citation>
    <scope>NUCLEOTIDE SEQUENCE</scope>
    <source>
        <strain evidence="1">RSA 2271</strain>
    </source>
</reference>
<dbReference type="Proteomes" id="UP001145114">
    <property type="component" value="Unassembled WGS sequence"/>
</dbReference>
<comment type="caution">
    <text evidence="1">The sequence shown here is derived from an EMBL/GenBank/DDBJ whole genome shotgun (WGS) entry which is preliminary data.</text>
</comment>
<keyword evidence="2" id="KW-1185">Reference proteome</keyword>
<dbReference type="EMBL" id="JAMZIH010006594">
    <property type="protein sequence ID" value="KAJ1673761.1"/>
    <property type="molecule type" value="Genomic_DNA"/>
</dbReference>
<organism evidence="1 2">
    <name type="scientific">Spiromyces aspiralis</name>
    <dbReference type="NCBI Taxonomy" id="68401"/>
    <lineage>
        <taxon>Eukaryota</taxon>
        <taxon>Fungi</taxon>
        <taxon>Fungi incertae sedis</taxon>
        <taxon>Zoopagomycota</taxon>
        <taxon>Kickxellomycotina</taxon>
        <taxon>Kickxellomycetes</taxon>
        <taxon>Kickxellales</taxon>
        <taxon>Kickxellaceae</taxon>
        <taxon>Spiromyces</taxon>
    </lineage>
</organism>
<accession>A0ACC1HBQ5</accession>